<dbReference type="AlphaFoldDB" id="A0A2J7ZDQ1"/>
<evidence type="ECO:0000313" key="2">
    <source>
        <dbReference type="Proteomes" id="UP000236520"/>
    </source>
</evidence>
<dbReference type="RefSeq" id="WP_102935075.1">
    <property type="nucleotide sequence ID" value="NZ_JBHWFD010000040.1"/>
</dbReference>
<proteinExistence type="predicted"/>
<protein>
    <submittedName>
        <fullName evidence="1">Uncharacterized protein</fullName>
    </submittedName>
</protein>
<comment type="caution">
    <text evidence="1">The sequence shown here is derived from an EMBL/GenBank/DDBJ whole genome shotgun (WGS) entry which is preliminary data.</text>
</comment>
<keyword evidence="2" id="KW-1185">Reference proteome</keyword>
<sequence length="90" mass="10358">MLLTTGVELHGPAQIANEFEDWVLTTTLFLGLIKRGPGSQPERYGDDLHELLEKIETRLYEVREAAREALDYPTGRRAYRPRSTSGWLRQ</sequence>
<name>A0A2J7ZDQ1_STRMQ</name>
<dbReference type="Proteomes" id="UP000236520">
    <property type="component" value="Unassembled WGS sequence"/>
</dbReference>
<reference evidence="1 2" key="1">
    <citation type="submission" date="2015-09" db="EMBL/GenBank/DDBJ databases">
        <title>Genome sequence, genome mining and natural product profiling of a biocontrol bacterium Streptomyces malaysiensis F913.</title>
        <authorList>
            <person name="Xu Y."/>
            <person name="Wei J."/>
            <person name="Xie J."/>
            <person name="Li T."/>
            <person name="Zhou Z."/>
        </authorList>
    </citation>
    <scope>NUCLEOTIDE SEQUENCE [LARGE SCALE GENOMIC DNA]</scope>
    <source>
        <strain evidence="1 2">F913</strain>
    </source>
</reference>
<evidence type="ECO:0000313" key="1">
    <source>
        <dbReference type="EMBL" id="PNG98402.1"/>
    </source>
</evidence>
<organism evidence="1 2">
    <name type="scientific">Streptomyces malaysiensis</name>
    <dbReference type="NCBI Taxonomy" id="92644"/>
    <lineage>
        <taxon>Bacteria</taxon>
        <taxon>Bacillati</taxon>
        <taxon>Actinomycetota</taxon>
        <taxon>Actinomycetes</taxon>
        <taxon>Kitasatosporales</taxon>
        <taxon>Streptomycetaceae</taxon>
        <taxon>Streptomyces</taxon>
        <taxon>Streptomyces violaceusniger group</taxon>
    </lineage>
</organism>
<accession>A0A2J7ZDQ1</accession>
<dbReference type="EMBL" id="LJIW01000001">
    <property type="protein sequence ID" value="PNG98402.1"/>
    <property type="molecule type" value="Genomic_DNA"/>
</dbReference>
<gene>
    <name evidence="1" type="ORF">SMF913_14427</name>
</gene>